<protein>
    <recommendedName>
        <fullName evidence="3">Glycosyl transferase family 2</fullName>
    </recommendedName>
</protein>
<reference evidence="1 2" key="1">
    <citation type="submission" date="2021-05" db="EMBL/GenBank/DDBJ databases">
        <title>Bacteria Genome sequencing.</title>
        <authorList>
            <person name="Takabe Y."/>
            <person name="Nakajima Y."/>
            <person name="Suzuki S."/>
            <person name="Shiozaki T."/>
        </authorList>
    </citation>
    <scope>NUCLEOTIDE SEQUENCE [LARGE SCALE GENOMIC DNA]</scope>
    <source>
        <strain evidence="1 2">AI_62</strain>
    </source>
</reference>
<comment type="caution">
    <text evidence="1">The sequence shown here is derived from an EMBL/GenBank/DDBJ whole genome shotgun (WGS) entry which is preliminary data.</text>
</comment>
<dbReference type="EMBL" id="BPFH01000003">
    <property type="protein sequence ID" value="GIT95303.1"/>
    <property type="molecule type" value="Genomic_DNA"/>
</dbReference>
<sequence>MGTGDDLWTAYKLRWRRRRLLARSLRKRRQITCRVDRTDLIAPGAILAFATVRNEGLRLPHFFDHHRTLGVDHFLVVDNASDDGSADWLAAQPDVSLWSTPDSYKRSRFGIDWLTVLMRRYGHGHWCLTLDADELFVYAHHTTRTLKALTDWLSWQGRDSMGALMLDLYPRGALGEAKHHPHQDPVDTLPYFDAGNYVITRQAKLQNLWIQGGVRARCFFAPEPRRAPTLSKVPLIRWHRSYAYVTSTHSALPRRLNHVYDTNGGEAPSGVLLHTKFLPNIISKSSEEKTRRQHFENSDLYQGYYDALIGDPVLWCEQSTRYQGWQQLEGLGLMSRGGWA</sequence>
<name>A0ABQ4NLL0_9RHOB</name>
<dbReference type="Proteomes" id="UP000786693">
    <property type="component" value="Unassembled WGS sequence"/>
</dbReference>
<keyword evidence="2" id="KW-1185">Reference proteome</keyword>
<evidence type="ECO:0000313" key="2">
    <source>
        <dbReference type="Proteomes" id="UP000786693"/>
    </source>
</evidence>
<evidence type="ECO:0000313" key="1">
    <source>
        <dbReference type="EMBL" id="GIT95303.1"/>
    </source>
</evidence>
<dbReference type="Pfam" id="PF13704">
    <property type="entry name" value="Glyco_tranf_2_4"/>
    <property type="match status" value="1"/>
</dbReference>
<organism evidence="1 2">
    <name type="scientific">Jannaschia pagri</name>
    <dbReference type="NCBI Taxonomy" id="2829797"/>
    <lineage>
        <taxon>Bacteria</taxon>
        <taxon>Pseudomonadati</taxon>
        <taxon>Pseudomonadota</taxon>
        <taxon>Alphaproteobacteria</taxon>
        <taxon>Rhodobacterales</taxon>
        <taxon>Roseobacteraceae</taxon>
        <taxon>Jannaschia</taxon>
    </lineage>
</organism>
<accession>A0ABQ4NLL0</accession>
<gene>
    <name evidence="1" type="ORF">JANAI62_19260</name>
</gene>
<evidence type="ECO:0008006" key="3">
    <source>
        <dbReference type="Google" id="ProtNLM"/>
    </source>
</evidence>
<proteinExistence type="predicted"/>
<dbReference type="RefSeq" id="WP_220748801.1">
    <property type="nucleotide sequence ID" value="NZ_BPFH01000003.1"/>
</dbReference>